<dbReference type="KEGG" id="abas:ACPOL_3163"/>
<accession>A0A2Z5G012</accession>
<dbReference type="InterPro" id="IPR036271">
    <property type="entry name" value="Tet_transcr_reg_TetR-rel_C_sf"/>
</dbReference>
<keyword evidence="3" id="KW-0804">Transcription</keyword>
<evidence type="ECO:0000313" key="6">
    <source>
        <dbReference type="EMBL" id="AXC12458.1"/>
    </source>
</evidence>
<dbReference type="SUPFAM" id="SSF46689">
    <property type="entry name" value="Homeodomain-like"/>
    <property type="match status" value="1"/>
</dbReference>
<evidence type="ECO:0000256" key="1">
    <source>
        <dbReference type="ARBA" id="ARBA00023015"/>
    </source>
</evidence>
<dbReference type="GO" id="GO:0003700">
    <property type="term" value="F:DNA-binding transcription factor activity"/>
    <property type="evidence" value="ECO:0007669"/>
    <property type="project" value="TreeGrafter"/>
</dbReference>
<proteinExistence type="predicted"/>
<dbReference type="EMBL" id="CP030840">
    <property type="protein sequence ID" value="AXC12458.1"/>
    <property type="molecule type" value="Genomic_DNA"/>
</dbReference>
<dbReference type="InterPro" id="IPR009057">
    <property type="entry name" value="Homeodomain-like_sf"/>
</dbReference>
<gene>
    <name evidence="6" type="ORF">ACPOL_3163</name>
</gene>
<sequence>MKTPSTGAPKKSTTAKLPPVRAHAKQNLTALLSAAAEVFATSGVDAPVREIAQRAGVGLGTVYRHFPHRSDLIVAAMQSHVEACADEAAIFASEYEPEEALARWLHRLMDFVGAKRGLAAALHSGDPAYAALPGYVMERLGGALRELLDGAIAVKAVRSDIDAEELLWTVATMCRGPYGEKPAYAGKMVDVLIDGLRYRANP</sequence>
<dbReference type="PROSITE" id="PS50977">
    <property type="entry name" value="HTH_TETR_2"/>
    <property type="match status" value="1"/>
</dbReference>
<dbReference type="InterPro" id="IPR049445">
    <property type="entry name" value="TetR_SbtR-like_C"/>
</dbReference>
<dbReference type="Pfam" id="PF21597">
    <property type="entry name" value="TetR_C_43"/>
    <property type="match status" value="1"/>
</dbReference>
<dbReference type="Gene3D" id="1.10.357.10">
    <property type="entry name" value="Tetracycline Repressor, domain 2"/>
    <property type="match status" value="1"/>
</dbReference>
<evidence type="ECO:0000313" key="7">
    <source>
        <dbReference type="Proteomes" id="UP000253606"/>
    </source>
</evidence>
<keyword evidence="7" id="KW-1185">Reference proteome</keyword>
<dbReference type="InterPro" id="IPR001647">
    <property type="entry name" value="HTH_TetR"/>
</dbReference>
<protein>
    <submittedName>
        <fullName evidence="6">Transcriptional regulator, TetR family</fullName>
    </submittedName>
</protein>
<keyword evidence="1" id="KW-0805">Transcription regulation</keyword>
<dbReference type="PANTHER" id="PTHR30055:SF234">
    <property type="entry name" value="HTH-TYPE TRANSCRIPTIONAL REGULATOR BETI"/>
    <property type="match status" value="1"/>
</dbReference>
<dbReference type="SUPFAM" id="SSF48498">
    <property type="entry name" value="Tetracyclin repressor-like, C-terminal domain"/>
    <property type="match status" value="1"/>
</dbReference>
<name>A0A2Z5G012_9BACT</name>
<feature type="domain" description="HTH tetR-type" evidence="5">
    <location>
        <begin position="25"/>
        <end position="84"/>
    </location>
</feature>
<organism evidence="6 7">
    <name type="scientific">Acidisarcina polymorpha</name>
    <dbReference type="NCBI Taxonomy" id="2211140"/>
    <lineage>
        <taxon>Bacteria</taxon>
        <taxon>Pseudomonadati</taxon>
        <taxon>Acidobacteriota</taxon>
        <taxon>Terriglobia</taxon>
        <taxon>Terriglobales</taxon>
        <taxon>Acidobacteriaceae</taxon>
        <taxon>Acidisarcina</taxon>
    </lineage>
</organism>
<evidence type="ECO:0000256" key="3">
    <source>
        <dbReference type="ARBA" id="ARBA00023163"/>
    </source>
</evidence>
<dbReference type="PRINTS" id="PR00455">
    <property type="entry name" value="HTHTETR"/>
</dbReference>
<dbReference type="Pfam" id="PF00440">
    <property type="entry name" value="TetR_N"/>
    <property type="match status" value="1"/>
</dbReference>
<reference evidence="6 7" key="1">
    <citation type="journal article" date="2018" name="Front. Microbiol.">
        <title>Hydrolytic Capabilities as a Key to Environmental Success: Chitinolytic and Cellulolytic Acidobacteria From Acidic Sub-arctic Soils and Boreal Peatlands.</title>
        <authorList>
            <person name="Belova S.E."/>
            <person name="Ravin N.V."/>
            <person name="Pankratov T.A."/>
            <person name="Rakitin A.L."/>
            <person name="Ivanova A.A."/>
            <person name="Beletsky A.V."/>
            <person name="Mardanov A.V."/>
            <person name="Sinninghe Damste J.S."/>
            <person name="Dedysh S.N."/>
        </authorList>
    </citation>
    <scope>NUCLEOTIDE SEQUENCE [LARGE SCALE GENOMIC DNA]</scope>
    <source>
        <strain evidence="6 7">SBC82</strain>
    </source>
</reference>
<dbReference type="PANTHER" id="PTHR30055">
    <property type="entry name" value="HTH-TYPE TRANSCRIPTIONAL REGULATOR RUTR"/>
    <property type="match status" value="1"/>
</dbReference>
<evidence type="ECO:0000256" key="4">
    <source>
        <dbReference type="PROSITE-ProRule" id="PRU00335"/>
    </source>
</evidence>
<feature type="DNA-binding region" description="H-T-H motif" evidence="4">
    <location>
        <begin position="47"/>
        <end position="66"/>
    </location>
</feature>
<dbReference type="GO" id="GO:0000976">
    <property type="term" value="F:transcription cis-regulatory region binding"/>
    <property type="evidence" value="ECO:0007669"/>
    <property type="project" value="TreeGrafter"/>
</dbReference>
<dbReference type="RefSeq" id="WP_236657473.1">
    <property type="nucleotide sequence ID" value="NZ_CP030840.1"/>
</dbReference>
<dbReference type="AlphaFoldDB" id="A0A2Z5G012"/>
<evidence type="ECO:0000259" key="5">
    <source>
        <dbReference type="PROSITE" id="PS50977"/>
    </source>
</evidence>
<keyword evidence="2 4" id="KW-0238">DNA-binding</keyword>
<dbReference type="Proteomes" id="UP000253606">
    <property type="component" value="Chromosome"/>
</dbReference>
<evidence type="ECO:0000256" key="2">
    <source>
        <dbReference type="ARBA" id="ARBA00023125"/>
    </source>
</evidence>
<dbReference type="InterPro" id="IPR050109">
    <property type="entry name" value="HTH-type_TetR-like_transc_reg"/>
</dbReference>